<dbReference type="Proteomes" id="UP000434036">
    <property type="component" value="Unassembled WGS sequence"/>
</dbReference>
<dbReference type="Gene3D" id="3.40.50.300">
    <property type="entry name" value="P-loop containing nucleotide triphosphate hydrolases"/>
    <property type="match status" value="1"/>
</dbReference>
<reference evidence="5 6" key="1">
    <citation type="submission" date="2019-12" db="EMBL/GenBank/DDBJ databases">
        <authorList>
            <person name="Yang R."/>
        </authorList>
    </citation>
    <scope>NUCLEOTIDE SEQUENCE [LARGE SCALE GENOMIC DNA]</scope>
    <source>
        <strain evidence="5 6">DONG20-135</strain>
    </source>
</reference>
<dbReference type="InterPro" id="IPR027417">
    <property type="entry name" value="P-loop_NTPase"/>
</dbReference>
<evidence type="ECO:0000256" key="2">
    <source>
        <dbReference type="ARBA" id="ARBA00022741"/>
    </source>
</evidence>
<dbReference type="SUPFAM" id="SSF52540">
    <property type="entry name" value="P-loop containing nucleoside triphosphate hydrolases"/>
    <property type="match status" value="1"/>
</dbReference>
<keyword evidence="1" id="KW-0813">Transport</keyword>
<proteinExistence type="predicted"/>
<dbReference type="InterPro" id="IPR003439">
    <property type="entry name" value="ABC_transporter-like_ATP-bd"/>
</dbReference>
<dbReference type="SMART" id="SM00382">
    <property type="entry name" value="AAA"/>
    <property type="match status" value="1"/>
</dbReference>
<dbReference type="PANTHER" id="PTHR42939:SF3">
    <property type="entry name" value="ABC TRANSPORTER ATP-BINDING COMPONENT"/>
    <property type="match status" value="1"/>
</dbReference>
<reference evidence="5 6" key="2">
    <citation type="submission" date="2020-01" db="EMBL/GenBank/DDBJ databases">
        <title>Clostridiaceae sp. nov. isolated from the gut of human by culturomics.</title>
        <authorList>
            <person name="Chang Y."/>
        </authorList>
    </citation>
    <scope>NUCLEOTIDE SEQUENCE [LARGE SCALE GENOMIC DNA]</scope>
    <source>
        <strain evidence="5 6">DONG20-135</strain>
    </source>
</reference>
<accession>A0A6N8U679</accession>
<dbReference type="InterPro" id="IPR051782">
    <property type="entry name" value="ABC_Transporter_VariousFunc"/>
</dbReference>
<dbReference type="EMBL" id="WUUQ01000001">
    <property type="protein sequence ID" value="MXQ73015.1"/>
    <property type="molecule type" value="Genomic_DNA"/>
</dbReference>
<feature type="domain" description="ABC transporter" evidence="4">
    <location>
        <begin position="5"/>
        <end position="230"/>
    </location>
</feature>
<protein>
    <submittedName>
        <fullName evidence="5">ATP-binding cassette domain-containing protein</fullName>
    </submittedName>
</protein>
<dbReference type="InterPro" id="IPR003593">
    <property type="entry name" value="AAA+_ATPase"/>
</dbReference>
<organism evidence="5 6">
    <name type="scientific">Copranaerobaculum intestinale</name>
    <dbReference type="NCBI Taxonomy" id="2692629"/>
    <lineage>
        <taxon>Bacteria</taxon>
        <taxon>Bacillati</taxon>
        <taxon>Bacillota</taxon>
        <taxon>Erysipelotrichia</taxon>
        <taxon>Erysipelotrichales</taxon>
        <taxon>Erysipelotrichaceae</taxon>
        <taxon>Copranaerobaculum</taxon>
    </lineage>
</organism>
<keyword evidence="6" id="KW-1185">Reference proteome</keyword>
<evidence type="ECO:0000256" key="1">
    <source>
        <dbReference type="ARBA" id="ARBA00022448"/>
    </source>
</evidence>
<dbReference type="PANTHER" id="PTHR42939">
    <property type="entry name" value="ABC TRANSPORTER ATP-BINDING PROTEIN ALBC-RELATED"/>
    <property type="match status" value="1"/>
</dbReference>
<sequence length="286" mass="32967">MENILELRNVTKEYKNFTLDHVSFALPQGMIMGFVGENGAGKTTTIKTILDVVKKTSGEIYLFGQPIEQDSLQMHEDIAVVYDDCSISSFFKIKDVERMFKSFYKNWDTAKFNTLTERFELPGDKKISAFSRGMKMKLQLAIALAHNPKLLLLDEPTSGLDPIIRDEVLDMFLEFIQDETHSILFSSHITSDIEKIADYVTFIHKGKIIFCENKDDLLSHTGLLKIKPAVFEQLDHDSCIRYRKTLDHYEVLIKDRYAFQKKMPDAVIDRVTLDDIMLMYVKGETL</sequence>
<dbReference type="AlphaFoldDB" id="A0A6N8U679"/>
<comment type="caution">
    <text evidence="5">The sequence shown here is derived from an EMBL/GenBank/DDBJ whole genome shotgun (WGS) entry which is preliminary data.</text>
</comment>
<keyword evidence="2" id="KW-0547">Nucleotide-binding</keyword>
<gene>
    <name evidence="5" type="ORF">GSF08_03580</name>
</gene>
<dbReference type="CDD" id="cd03230">
    <property type="entry name" value="ABC_DR_subfamily_A"/>
    <property type="match status" value="1"/>
</dbReference>
<keyword evidence="3 5" id="KW-0067">ATP-binding</keyword>
<evidence type="ECO:0000256" key="3">
    <source>
        <dbReference type="ARBA" id="ARBA00022840"/>
    </source>
</evidence>
<evidence type="ECO:0000313" key="6">
    <source>
        <dbReference type="Proteomes" id="UP000434036"/>
    </source>
</evidence>
<dbReference type="GO" id="GO:0016887">
    <property type="term" value="F:ATP hydrolysis activity"/>
    <property type="evidence" value="ECO:0007669"/>
    <property type="project" value="InterPro"/>
</dbReference>
<dbReference type="Pfam" id="PF00005">
    <property type="entry name" value="ABC_tran"/>
    <property type="match status" value="1"/>
</dbReference>
<dbReference type="GO" id="GO:0005524">
    <property type="term" value="F:ATP binding"/>
    <property type="evidence" value="ECO:0007669"/>
    <property type="project" value="UniProtKB-KW"/>
</dbReference>
<dbReference type="RefSeq" id="WP_160624443.1">
    <property type="nucleotide sequence ID" value="NZ_WUUQ01000001.1"/>
</dbReference>
<name>A0A6N8U679_9FIRM</name>
<dbReference type="PROSITE" id="PS50893">
    <property type="entry name" value="ABC_TRANSPORTER_2"/>
    <property type="match status" value="1"/>
</dbReference>
<evidence type="ECO:0000259" key="4">
    <source>
        <dbReference type="PROSITE" id="PS50893"/>
    </source>
</evidence>
<evidence type="ECO:0000313" key="5">
    <source>
        <dbReference type="EMBL" id="MXQ73015.1"/>
    </source>
</evidence>